<keyword evidence="1" id="KW-0472">Membrane</keyword>
<dbReference type="RefSeq" id="WP_006806724.1">
    <property type="nucleotide sequence ID" value="NZ_AP019822.1"/>
</dbReference>
<evidence type="ECO:0000313" key="3">
    <source>
        <dbReference type="Proteomes" id="UP000321606"/>
    </source>
</evidence>
<dbReference type="InterPro" id="IPR054198">
    <property type="entry name" value="DUF6903"/>
</dbReference>
<dbReference type="Pfam" id="PF21844">
    <property type="entry name" value="DUF6903"/>
    <property type="match status" value="1"/>
</dbReference>
<name>A0A510JEA0_9FUSO</name>
<evidence type="ECO:0000256" key="1">
    <source>
        <dbReference type="SAM" id="Phobius"/>
    </source>
</evidence>
<feature type="transmembrane region" description="Helical" evidence="1">
    <location>
        <begin position="32"/>
        <end position="50"/>
    </location>
</feature>
<proteinExistence type="predicted"/>
<feature type="transmembrane region" description="Helical" evidence="1">
    <location>
        <begin position="7"/>
        <end position="26"/>
    </location>
</feature>
<accession>A0A510JEA0</accession>
<dbReference type="EMBL" id="AP019822">
    <property type="protein sequence ID" value="BBM36565.1"/>
    <property type="molecule type" value="Genomic_DNA"/>
</dbReference>
<protein>
    <submittedName>
        <fullName evidence="2">Uncharacterized protein</fullName>
    </submittedName>
</protein>
<organism evidence="2 3">
    <name type="scientific">Pseudoleptotrichia goodfellowii</name>
    <dbReference type="NCBI Taxonomy" id="157692"/>
    <lineage>
        <taxon>Bacteria</taxon>
        <taxon>Fusobacteriati</taxon>
        <taxon>Fusobacteriota</taxon>
        <taxon>Fusobacteriia</taxon>
        <taxon>Fusobacteriales</taxon>
        <taxon>Leptotrichiaceae</taxon>
        <taxon>Pseudoleptotrichia</taxon>
    </lineage>
</organism>
<keyword evidence="1" id="KW-1133">Transmembrane helix</keyword>
<dbReference type="Proteomes" id="UP000321606">
    <property type="component" value="Chromosome"/>
</dbReference>
<reference evidence="2 3" key="1">
    <citation type="submission" date="2019-07" db="EMBL/GenBank/DDBJ databases">
        <title>Complete Genome Sequence of Leptotrichia goodfellowii Strain JCM 16774.</title>
        <authorList>
            <person name="Watanabe S."/>
            <person name="Cui L."/>
        </authorList>
    </citation>
    <scope>NUCLEOTIDE SEQUENCE [LARGE SCALE GENOMIC DNA]</scope>
    <source>
        <strain evidence="2 3">JCM16774</strain>
    </source>
</reference>
<dbReference type="STRING" id="714315.GCA_000516535_01518"/>
<evidence type="ECO:0000313" key="2">
    <source>
        <dbReference type="EMBL" id="BBM36565.1"/>
    </source>
</evidence>
<dbReference type="KEGG" id="lgo:JCM16774_1509"/>
<sequence>MNTTIKICIYLLLFFVFNGLIITGAKQADTEHLLRMIIGLSGLIGLLWVYNRSHK</sequence>
<dbReference type="AlphaFoldDB" id="A0A510JEA0"/>
<gene>
    <name evidence="2" type="ORF">JCM16774_1509</name>
</gene>
<keyword evidence="1" id="KW-0812">Transmembrane</keyword>